<reference evidence="2" key="1">
    <citation type="submission" date="2018-02" db="EMBL/GenBank/DDBJ databases">
        <title>Rhizophora mucronata_Transcriptome.</title>
        <authorList>
            <person name="Meera S.P."/>
            <person name="Sreeshan A."/>
            <person name="Augustine A."/>
        </authorList>
    </citation>
    <scope>NUCLEOTIDE SEQUENCE</scope>
    <source>
        <tissue evidence="2">Leaf</tissue>
    </source>
</reference>
<keyword evidence="1" id="KW-1133">Transmembrane helix</keyword>
<name>A0A2P2M8B4_RHIMU</name>
<sequence length="66" mass="7405">MFSYTFGDNNWYRISSSQSSISESRCKILTIQQLLPVKNGPGTAIIVVLAFENIKVYAFSSLLLSR</sequence>
<evidence type="ECO:0000313" key="2">
    <source>
        <dbReference type="EMBL" id="MBX26405.1"/>
    </source>
</evidence>
<organism evidence="2">
    <name type="scientific">Rhizophora mucronata</name>
    <name type="common">Asiatic mangrove</name>
    <dbReference type="NCBI Taxonomy" id="61149"/>
    <lineage>
        <taxon>Eukaryota</taxon>
        <taxon>Viridiplantae</taxon>
        <taxon>Streptophyta</taxon>
        <taxon>Embryophyta</taxon>
        <taxon>Tracheophyta</taxon>
        <taxon>Spermatophyta</taxon>
        <taxon>Magnoliopsida</taxon>
        <taxon>eudicotyledons</taxon>
        <taxon>Gunneridae</taxon>
        <taxon>Pentapetalae</taxon>
        <taxon>rosids</taxon>
        <taxon>fabids</taxon>
        <taxon>Malpighiales</taxon>
        <taxon>Rhizophoraceae</taxon>
        <taxon>Rhizophora</taxon>
    </lineage>
</organism>
<dbReference type="AlphaFoldDB" id="A0A2P2M8B4"/>
<proteinExistence type="predicted"/>
<evidence type="ECO:0000256" key="1">
    <source>
        <dbReference type="SAM" id="Phobius"/>
    </source>
</evidence>
<protein>
    <submittedName>
        <fullName evidence="2">Type X protein phosphatase-II</fullName>
    </submittedName>
</protein>
<dbReference type="EMBL" id="GGEC01045921">
    <property type="protein sequence ID" value="MBX26405.1"/>
    <property type="molecule type" value="Transcribed_RNA"/>
</dbReference>
<keyword evidence="1" id="KW-0472">Membrane</keyword>
<feature type="transmembrane region" description="Helical" evidence="1">
    <location>
        <begin position="44"/>
        <end position="64"/>
    </location>
</feature>
<keyword evidence="1" id="KW-0812">Transmembrane</keyword>
<accession>A0A2P2M8B4</accession>